<dbReference type="Proteomes" id="UP000037716">
    <property type="component" value="Unassembled WGS sequence"/>
</dbReference>
<reference evidence="2 4" key="2">
    <citation type="submission" date="2016-10" db="EMBL/GenBank/DDBJ databases">
        <authorList>
            <person name="Varghese N."/>
            <person name="Submissions S."/>
        </authorList>
    </citation>
    <scope>NUCLEOTIDE SEQUENCE [LARGE SCALE GENOMIC DNA]</scope>
    <source>
        <strain evidence="2 4">DSW-5</strain>
    </source>
</reference>
<accession>A0A0M9CEI1</accession>
<comment type="caution">
    <text evidence="1">The sequence shown here is derived from an EMBL/GenBank/DDBJ whole genome shotgun (WGS) entry which is preliminary data.</text>
</comment>
<organism evidence="1 3">
    <name type="scientific">Polaribacter dokdonensis DSW-5</name>
    <dbReference type="NCBI Taxonomy" id="1300348"/>
    <lineage>
        <taxon>Bacteria</taxon>
        <taxon>Pseudomonadati</taxon>
        <taxon>Bacteroidota</taxon>
        <taxon>Flavobacteriia</taxon>
        <taxon>Flavobacteriales</taxon>
        <taxon>Flavobacteriaceae</taxon>
    </lineage>
</organism>
<dbReference type="OrthoDB" id="978748at2"/>
<keyword evidence="4" id="KW-1185">Reference proteome</keyword>
<sequence length="160" mass="19188">MKASTIKQLKDELSHKSDQELKDLCLQLARFKVENKELLTYLLFEAHDEDQYIVNCKNFIDTQFAEIDTKNAYYVRKKIRKILTSSKKLIRFSKKKDTEAEILLHFCKNLKNYNPYFKRSNRLQNIFQTQIKMVSNAILKLHEDLQYDYQQELDNLRDNG</sequence>
<proteinExistence type="predicted"/>
<evidence type="ECO:0000313" key="2">
    <source>
        <dbReference type="EMBL" id="SEE26767.1"/>
    </source>
</evidence>
<dbReference type="EMBL" id="LGBR01000001">
    <property type="protein sequence ID" value="KOY50756.1"/>
    <property type="molecule type" value="Genomic_DNA"/>
</dbReference>
<dbReference type="Proteomes" id="UP000183071">
    <property type="component" value="Unassembled WGS sequence"/>
</dbReference>
<dbReference type="RefSeq" id="WP_053973024.1">
    <property type="nucleotide sequence ID" value="NZ_FNUE01000001.1"/>
</dbReference>
<reference evidence="1 3" key="1">
    <citation type="submission" date="2015-07" db="EMBL/GenBank/DDBJ databases">
        <title>Genome of Polaribacter dokdonenesis DSW-5, isolated from seawater off Dokdo in Korea.</title>
        <authorList>
            <person name="Yoon K."/>
            <person name="Song J.Y."/>
            <person name="Kim J.F."/>
        </authorList>
    </citation>
    <scope>NUCLEOTIDE SEQUENCE [LARGE SCALE GENOMIC DNA]</scope>
    <source>
        <strain evidence="1 3">DSW-5</strain>
    </source>
</reference>
<evidence type="ECO:0000313" key="1">
    <source>
        <dbReference type="EMBL" id="KOY50756.1"/>
    </source>
</evidence>
<evidence type="ECO:0000313" key="3">
    <source>
        <dbReference type="Proteomes" id="UP000037716"/>
    </source>
</evidence>
<dbReference type="STRING" id="1300348.I602_316"/>
<name>A0A0M9CEI1_9FLAO</name>
<dbReference type="AlphaFoldDB" id="A0A0M9CEI1"/>
<evidence type="ECO:0000313" key="4">
    <source>
        <dbReference type="Proteomes" id="UP000183071"/>
    </source>
</evidence>
<gene>
    <name evidence="1" type="ORF">I602_316</name>
    <name evidence="2" type="ORF">SAMN05444353_1468</name>
</gene>
<protein>
    <submittedName>
        <fullName evidence="1">Uncharacterized protein</fullName>
    </submittedName>
</protein>
<dbReference type="EMBL" id="FNUE01000001">
    <property type="protein sequence ID" value="SEE26767.1"/>
    <property type="molecule type" value="Genomic_DNA"/>
</dbReference>
<dbReference type="PATRIC" id="fig|1300348.6.peg.317"/>